<feature type="region of interest" description="Disordered" evidence="1">
    <location>
        <begin position="1"/>
        <end position="35"/>
    </location>
</feature>
<evidence type="ECO:0000259" key="2">
    <source>
        <dbReference type="Pfam" id="PF22936"/>
    </source>
</evidence>
<sequence length="137" mass="14870">MERKEQGGGADGTAHDQAFMTSDNKRKGRQAQKTSAYDSRDYLFSVGGNTGVSKSSGVWLVDSGATQHMTYYKKISPVDVHLADDGVVQAVGTGDIVMSMKTPRGTKKGMLTSVYFQHNNGIIYAAKHRQPPCRQAV</sequence>
<dbReference type="AlphaFoldDB" id="A0A329RGI0"/>
<comment type="caution">
    <text evidence="3">The sequence shown here is derived from an EMBL/GenBank/DDBJ whole genome shotgun (WGS) entry which is preliminary data.</text>
</comment>
<accession>A0A329RGI0</accession>
<evidence type="ECO:0000313" key="4">
    <source>
        <dbReference type="Proteomes" id="UP000251314"/>
    </source>
</evidence>
<name>A0A329RGI0_9STRA</name>
<dbReference type="VEuPathDB" id="FungiDB:PC110_g21147"/>
<keyword evidence="4" id="KW-1185">Reference proteome</keyword>
<dbReference type="Proteomes" id="UP000251314">
    <property type="component" value="Unassembled WGS sequence"/>
</dbReference>
<protein>
    <recommendedName>
        <fullName evidence="2">Retrovirus-related Pol polyprotein from transposon TNT 1-94-like beta-barrel domain-containing protein</fullName>
    </recommendedName>
</protein>
<dbReference type="InterPro" id="IPR054722">
    <property type="entry name" value="PolX-like_BBD"/>
</dbReference>
<organism evidence="3 4">
    <name type="scientific">Phytophthora cactorum</name>
    <dbReference type="NCBI Taxonomy" id="29920"/>
    <lineage>
        <taxon>Eukaryota</taxon>
        <taxon>Sar</taxon>
        <taxon>Stramenopiles</taxon>
        <taxon>Oomycota</taxon>
        <taxon>Peronosporomycetes</taxon>
        <taxon>Peronosporales</taxon>
        <taxon>Peronosporaceae</taxon>
        <taxon>Phytophthora</taxon>
    </lineage>
</organism>
<evidence type="ECO:0000313" key="3">
    <source>
        <dbReference type="EMBL" id="RAW22412.1"/>
    </source>
</evidence>
<evidence type="ECO:0000256" key="1">
    <source>
        <dbReference type="SAM" id="MobiDB-lite"/>
    </source>
</evidence>
<gene>
    <name evidence="3" type="ORF">PC110_g21147</name>
</gene>
<feature type="domain" description="Retrovirus-related Pol polyprotein from transposon TNT 1-94-like beta-barrel" evidence="2">
    <location>
        <begin position="59"/>
        <end position="116"/>
    </location>
</feature>
<dbReference type="Pfam" id="PF22936">
    <property type="entry name" value="Pol_BBD"/>
    <property type="match status" value="1"/>
</dbReference>
<dbReference type="EMBL" id="MJFZ01001322">
    <property type="protein sequence ID" value="RAW22412.1"/>
    <property type="molecule type" value="Genomic_DNA"/>
</dbReference>
<dbReference type="OrthoDB" id="123240at2759"/>
<reference evidence="3 4" key="1">
    <citation type="submission" date="2018-01" db="EMBL/GenBank/DDBJ databases">
        <title>Draft genome of the strawberry crown rot pathogen Phytophthora cactorum.</title>
        <authorList>
            <person name="Armitage A.D."/>
            <person name="Lysoe E."/>
            <person name="Nellist C.F."/>
            <person name="Harrison R.J."/>
            <person name="Brurberg M.B."/>
        </authorList>
    </citation>
    <scope>NUCLEOTIDE SEQUENCE [LARGE SCALE GENOMIC DNA]</scope>
    <source>
        <strain evidence="3 4">10300</strain>
    </source>
</reference>
<proteinExistence type="predicted"/>